<protein>
    <recommendedName>
        <fullName evidence="1">KRAB domain-containing protein</fullName>
    </recommendedName>
</protein>
<dbReference type="SUPFAM" id="SSF109640">
    <property type="entry name" value="KRAB domain (Kruppel-associated box)"/>
    <property type="match status" value="1"/>
</dbReference>
<dbReference type="PANTHER" id="PTHR23232:SF163">
    <property type="entry name" value="ZINC FINGER PROTEIN 589"/>
    <property type="match status" value="1"/>
</dbReference>
<dbReference type="EMBL" id="JACAGB010000071">
    <property type="protein sequence ID" value="KAF6276429.1"/>
    <property type="molecule type" value="Genomic_DNA"/>
</dbReference>
<dbReference type="InterPro" id="IPR001909">
    <property type="entry name" value="KRAB"/>
</dbReference>
<evidence type="ECO:0000313" key="2">
    <source>
        <dbReference type="EMBL" id="KAF6276429.1"/>
    </source>
</evidence>
<dbReference type="SMART" id="SM00349">
    <property type="entry name" value="KRAB"/>
    <property type="match status" value="1"/>
</dbReference>
<dbReference type="PANTHER" id="PTHR23232">
    <property type="entry name" value="KRAB DOMAIN C2H2 ZINC FINGER"/>
    <property type="match status" value="1"/>
</dbReference>
<dbReference type="CDD" id="cd07765">
    <property type="entry name" value="KRAB_A-box"/>
    <property type="match status" value="1"/>
</dbReference>
<evidence type="ECO:0000313" key="3">
    <source>
        <dbReference type="Proteomes" id="UP000558488"/>
    </source>
</evidence>
<evidence type="ECO:0000259" key="1">
    <source>
        <dbReference type="PROSITE" id="PS50805"/>
    </source>
</evidence>
<keyword evidence="3" id="KW-1185">Reference proteome</keyword>
<proteinExistence type="predicted"/>
<name>A0A7J7RJW8_PIPKU</name>
<dbReference type="Proteomes" id="UP000558488">
    <property type="component" value="Unassembled WGS sequence"/>
</dbReference>
<dbReference type="InterPro" id="IPR050169">
    <property type="entry name" value="Krueppel_C2H2_ZnF"/>
</dbReference>
<organism evidence="2 3">
    <name type="scientific">Pipistrellus kuhlii</name>
    <name type="common">Kuhl's pipistrelle</name>
    <dbReference type="NCBI Taxonomy" id="59472"/>
    <lineage>
        <taxon>Eukaryota</taxon>
        <taxon>Metazoa</taxon>
        <taxon>Chordata</taxon>
        <taxon>Craniata</taxon>
        <taxon>Vertebrata</taxon>
        <taxon>Euteleostomi</taxon>
        <taxon>Mammalia</taxon>
        <taxon>Eutheria</taxon>
        <taxon>Laurasiatheria</taxon>
        <taxon>Chiroptera</taxon>
        <taxon>Yangochiroptera</taxon>
        <taxon>Vespertilionidae</taxon>
        <taxon>Pipistrellus</taxon>
    </lineage>
</organism>
<feature type="domain" description="KRAB" evidence="1">
    <location>
        <begin position="8"/>
        <end position="103"/>
    </location>
</feature>
<dbReference type="GO" id="GO:0006355">
    <property type="term" value="P:regulation of DNA-templated transcription"/>
    <property type="evidence" value="ECO:0007669"/>
    <property type="project" value="InterPro"/>
</dbReference>
<comment type="caution">
    <text evidence="2">The sequence shown here is derived from an EMBL/GenBank/DDBJ whole genome shotgun (WGS) entry which is preliminary data.</text>
</comment>
<reference evidence="2 3" key="1">
    <citation type="journal article" date="2020" name="Nature">
        <title>Six reference-quality genomes reveal evolution of bat adaptations.</title>
        <authorList>
            <person name="Jebb D."/>
            <person name="Huang Z."/>
            <person name="Pippel M."/>
            <person name="Hughes G.M."/>
            <person name="Lavrichenko K."/>
            <person name="Devanna P."/>
            <person name="Winkler S."/>
            <person name="Jermiin L.S."/>
            <person name="Skirmuntt E.C."/>
            <person name="Katzourakis A."/>
            <person name="Burkitt-Gray L."/>
            <person name="Ray D.A."/>
            <person name="Sullivan K.A.M."/>
            <person name="Roscito J.G."/>
            <person name="Kirilenko B.M."/>
            <person name="Davalos L.M."/>
            <person name="Corthals A.P."/>
            <person name="Power M.L."/>
            <person name="Jones G."/>
            <person name="Ransome R.D."/>
            <person name="Dechmann D.K.N."/>
            <person name="Locatelli A.G."/>
            <person name="Puechmaille S.J."/>
            <person name="Fedrigo O."/>
            <person name="Jarvis E.D."/>
            <person name="Hiller M."/>
            <person name="Vernes S.C."/>
            <person name="Myers E.W."/>
            <person name="Teeling E.C."/>
        </authorList>
    </citation>
    <scope>NUCLEOTIDE SEQUENCE [LARGE SCALE GENOMIC DNA]</scope>
    <source>
        <strain evidence="2">MPipKuh1</strain>
        <tissue evidence="2">Flight muscle</tissue>
    </source>
</reference>
<sequence>MELSEGPLTFHDVAVDFTWEEWRLLGPEQKDLYRDVMLETYRHLVSVEFKKVADPLNCHLQSQSLQKNLGLCCEYNMFENIVHQSEGHFLLKQNHVIPTTSKA</sequence>
<gene>
    <name evidence="2" type="ORF">mPipKuh1_010529</name>
</gene>
<accession>A0A7J7RJW8</accession>
<dbReference type="PROSITE" id="PS50805">
    <property type="entry name" value="KRAB"/>
    <property type="match status" value="1"/>
</dbReference>
<dbReference type="AlphaFoldDB" id="A0A7J7RJW8"/>
<dbReference type="Pfam" id="PF01352">
    <property type="entry name" value="KRAB"/>
    <property type="match status" value="1"/>
</dbReference>
<dbReference type="Gene3D" id="6.10.140.140">
    <property type="match status" value="1"/>
</dbReference>
<dbReference type="InterPro" id="IPR036051">
    <property type="entry name" value="KRAB_dom_sf"/>
</dbReference>